<name>M1SX20_CERLA</name>
<keyword evidence="2 7" id="KW-0689">Ribosomal protein</keyword>
<dbReference type="InterPro" id="IPR002672">
    <property type="entry name" value="Ribosomal_eL28"/>
</dbReference>
<evidence type="ECO:0000259" key="6">
    <source>
        <dbReference type="Pfam" id="PF01778"/>
    </source>
</evidence>
<evidence type="ECO:0000313" key="7">
    <source>
        <dbReference type="EMBL" id="AGG41268.1"/>
    </source>
</evidence>
<dbReference type="AlphaFoldDB" id="M1SX20"/>
<sequence length="135" mass="15412">MSADLQWQIIRKNSCFLVKGRGVTFTREPNNLTGRNSFRYNGLVHKKTLGVEPCSDGKGVVLVTRKATGTRKPASSFNKVELKKGNRAALNTIRKTLRKNRYRKDLKMKALRRASAILYSQRPVVLKKAPRKKRE</sequence>
<dbReference type="InterPro" id="IPR029004">
    <property type="entry name" value="Ribosomal_eL28/Mak16"/>
</dbReference>
<protein>
    <recommendedName>
        <fullName evidence="4">Large ribosomal subunit protein eL28</fullName>
    </recommendedName>
    <alternativeName>
        <fullName evidence="5">60S ribosomal protein L28</fullName>
    </alternativeName>
</protein>
<organism evidence="7">
    <name type="scientific">Cerebratulus lacteus</name>
    <name type="common">Milky ribbon worm</name>
    <name type="synonym">Micrura lactea</name>
    <dbReference type="NCBI Taxonomy" id="6221"/>
    <lineage>
        <taxon>Eukaryota</taxon>
        <taxon>Metazoa</taxon>
        <taxon>Spiralia</taxon>
        <taxon>Lophotrochozoa</taxon>
        <taxon>Nemertea</taxon>
        <taxon>Pilidiophora</taxon>
        <taxon>Heteronemertea</taxon>
        <taxon>Lineidae</taxon>
        <taxon>Cerebratulus</taxon>
    </lineage>
</organism>
<evidence type="ECO:0000256" key="3">
    <source>
        <dbReference type="ARBA" id="ARBA00023274"/>
    </source>
</evidence>
<reference evidence="7" key="1">
    <citation type="submission" date="2012-11" db="EMBL/GenBank/DDBJ databases">
        <authorList>
            <person name="Youngblom J."/>
            <person name="Ortega K."/>
            <person name="Akin P."/>
        </authorList>
    </citation>
    <scope>NUCLEOTIDE SEQUENCE</scope>
</reference>
<dbReference type="Gene3D" id="3.30.390.110">
    <property type="match status" value="1"/>
</dbReference>
<dbReference type="GO" id="GO:1990904">
    <property type="term" value="C:ribonucleoprotein complex"/>
    <property type="evidence" value="ECO:0007669"/>
    <property type="project" value="UniProtKB-KW"/>
</dbReference>
<accession>M1SX20</accession>
<dbReference type="EMBL" id="KC249724">
    <property type="protein sequence ID" value="AGG41268.1"/>
    <property type="molecule type" value="mRNA"/>
</dbReference>
<dbReference type="GO" id="GO:0003735">
    <property type="term" value="F:structural constituent of ribosome"/>
    <property type="evidence" value="ECO:0007669"/>
    <property type="project" value="InterPro"/>
</dbReference>
<dbReference type="GO" id="GO:0006412">
    <property type="term" value="P:translation"/>
    <property type="evidence" value="ECO:0007669"/>
    <property type="project" value="InterPro"/>
</dbReference>
<evidence type="ECO:0000256" key="1">
    <source>
        <dbReference type="ARBA" id="ARBA00007926"/>
    </source>
</evidence>
<dbReference type="FunFam" id="3.30.390.110:FF:000002">
    <property type="entry name" value="60S ribosomal protein L28"/>
    <property type="match status" value="1"/>
</dbReference>
<dbReference type="Pfam" id="PF01778">
    <property type="entry name" value="Ribosomal_L28e"/>
    <property type="match status" value="1"/>
</dbReference>
<feature type="domain" description="Ribosomal eL28/Mak16" evidence="6">
    <location>
        <begin position="5"/>
        <end position="119"/>
    </location>
</feature>
<comment type="similarity">
    <text evidence="1">Belongs to the eukaryotic ribosomal protein eL28 family.</text>
</comment>
<proteinExistence type="evidence at transcript level"/>
<dbReference type="GO" id="GO:0005840">
    <property type="term" value="C:ribosome"/>
    <property type="evidence" value="ECO:0007669"/>
    <property type="project" value="UniProtKB-KW"/>
</dbReference>
<dbReference type="PANTHER" id="PTHR10544">
    <property type="entry name" value="60S RIBOSOMAL PROTEIN L28"/>
    <property type="match status" value="1"/>
</dbReference>
<evidence type="ECO:0000256" key="4">
    <source>
        <dbReference type="ARBA" id="ARBA00035223"/>
    </source>
</evidence>
<evidence type="ECO:0000256" key="2">
    <source>
        <dbReference type="ARBA" id="ARBA00022980"/>
    </source>
</evidence>
<keyword evidence="3" id="KW-0687">Ribonucleoprotein</keyword>
<evidence type="ECO:0000256" key="5">
    <source>
        <dbReference type="ARBA" id="ARBA00035330"/>
    </source>
</evidence>